<gene>
    <name evidence="1" type="ORF">LX69_01102</name>
</gene>
<evidence type="ECO:0000313" key="2">
    <source>
        <dbReference type="Proteomes" id="UP000249239"/>
    </source>
</evidence>
<accession>A0A2W7NXR6</accession>
<sequence>MQKRKHKQQNTVTMTIKATFTKNPAFLSAEIGMELSSLSDFDKAIEDVKAIREAFALFQRTSASLDNTNTTAPSE</sequence>
<dbReference type="AlphaFoldDB" id="A0A2W7NXR6"/>
<proteinExistence type="predicted"/>
<comment type="caution">
    <text evidence="1">The sequence shown here is derived from an EMBL/GenBank/DDBJ whole genome shotgun (WGS) entry which is preliminary data.</text>
</comment>
<name>A0A2W7NXR6_9BACT</name>
<protein>
    <submittedName>
        <fullName evidence="1">Uncharacterized protein</fullName>
    </submittedName>
</protein>
<dbReference type="EMBL" id="QKZK01000007">
    <property type="protein sequence ID" value="PZX18066.1"/>
    <property type="molecule type" value="Genomic_DNA"/>
</dbReference>
<evidence type="ECO:0000313" key="1">
    <source>
        <dbReference type="EMBL" id="PZX18066.1"/>
    </source>
</evidence>
<keyword evidence="2" id="KW-1185">Reference proteome</keyword>
<reference evidence="1 2" key="1">
    <citation type="submission" date="2018-06" db="EMBL/GenBank/DDBJ databases">
        <title>Genomic Encyclopedia of Archaeal and Bacterial Type Strains, Phase II (KMG-II): from individual species to whole genera.</title>
        <authorList>
            <person name="Goeker M."/>
        </authorList>
    </citation>
    <scope>NUCLEOTIDE SEQUENCE [LARGE SCALE GENOMIC DNA]</scope>
    <source>
        <strain evidence="1 2">DSM 6779</strain>
    </source>
</reference>
<organism evidence="1 2">
    <name type="scientific">Breznakibacter xylanolyticus</name>
    <dbReference type="NCBI Taxonomy" id="990"/>
    <lineage>
        <taxon>Bacteria</taxon>
        <taxon>Pseudomonadati</taxon>
        <taxon>Bacteroidota</taxon>
        <taxon>Bacteroidia</taxon>
        <taxon>Marinilabiliales</taxon>
        <taxon>Marinilabiliaceae</taxon>
        <taxon>Breznakibacter</taxon>
    </lineage>
</organism>
<dbReference type="Proteomes" id="UP000249239">
    <property type="component" value="Unassembled WGS sequence"/>
</dbReference>